<dbReference type="GO" id="GO:0006526">
    <property type="term" value="P:L-arginine biosynthetic process"/>
    <property type="evidence" value="ECO:0007669"/>
    <property type="project" value="InterPro"/>
</dbReference>
<evidence type="ECO:0000256" key="3">
    <source>
        <dbReference type="ARBA" id="ARBA00022840"/>
    </source>
</evidence>
<evidence type="ECO:0000259" key="4">
    <source>
        <dbReference type="Pfam" id="PF00764"/>
    </source>
</evidence>
<dbReference type="Pfam" id="PF00764">
    <property type="entry name" value="Arginosuc_synth"/>
    <property type="match status" value="1"/>
</dbReference>
<sequence length="161" mass="17509">MNVDDLRGKTVGAAVSGGLDSCTATRWLADHGVDVVCFTADLGQPDEERVDYIAERMMRCGAKDAHVVDAKDGVAMAGIEVIQCMATYEGGYWNTTGIARHVTVKALLPVIKKQGIRIFSHGATGRGNDQVRFQLVANMLDTEFNVYAPWRDQAFLDAFPG</sequence>
<dbReference type="GO" id="GO:0000053">
    <property type="term" value="P:argininosuccinate metabolic process"/>
    <property type="evidence" value="ECO:0007669"/>
    <property type="project" value="TreeGrafter"/>
</dbReference>
<dbReference type="PANTHER" id="PTHR11587:SF2">
    <property type="entry name" value="ARGININOSUCCINATE SYNTHASE"/>
    <property type="match status" value="1"/>
</dbReference>
<protein>
    <recommendedName>
        <fullName evidence="4">Arginosuccinate synthase-like N-terminal domain-containing protein</fullName>
    </recommendedName>
</protein>
<gene>
    <name evidence="5" type="ORF">METZ01_LOCUS490819</name>
</gene>
<dbReference type="InterPro" id="IPR048267">
    <property type="entry name" value="Arginosuc_syn_N"/>
</dbReference>
<organism evidence="5">
    <name type="scientific">marine metagenome</name>
    <dbReference type="NCBI Taxonomy" id="408172"/>
    <lineage>
        <taxon>unclassified sequences</taxon>
        <taxon>metagenomes</taxon>
        <taxon>ecological metagenomes</taxon>
    </lineage>
</organism>
<dbReference type="Gene3D" id="3.40.50.620">
    <property type="entry name" value="HUPs"/>
    <property type="match status" value="1"/>
</dbReference>
<feature type="domain" description="Arginosuccinate synthase-like N-terminal" evidence="4">
    <location>
        <begin position="13"/>
        <end position="154"/>
    </location>
</feature>
<feature type="non-terminal residue" evidence="5">
    <location>
        <position position="161"/>
    </location>
</feature>
<reference evidence="5" key="1">
    <citation type="submission" date="2018-05" db="EMBL/GenBank/DDBJ databases">
        <authorList>
            <person name="Lanie J.A."/>
            <person name="Ng W.-L."/>
            <person name="Kazmierczak K.M."/>
            <person name="Andrzejewski T.M."/>
            <person name="Davidsen T.M."/>
            <person name="Wayne K.J."/>
            <person name="Tettelin H."/>
            <person name="Glass J.I."/>
            <person name="Rusch D."/>
            <person name="Podicherti R."/>
            <person name="Tsui H.-C.T."/>
            <person name="Winkler M.E."/>
        </authorList>
    </citation>
    <scope>NUCLEOTIDE SEQUENCE</scope>
</reference>
<dbReference type="PANTHER" id="PTHR11587">
    <property type="entry name" value="ARGININOSUCCINATE SYNTHASE"/>
    <property type="match status" value="1"/>
</dbReference>
<dbReference type="InterPro" id="IPR001518">
    <property type="entry name" value="Arginosuc_synth"/>
</dbReference>
<dbReference type="GO" id="GO:0004055">
    <property type="term" value="F:argininosuccinate synthase activity"/>
    <property type="evidence" value="ECO:0007669"/>
    <property type="project" value="InterPro"/>
</dbReference>
<accession>A0A383D146</accession>
<dbReference type="PROSITE" id="PS00565">
    <property type="entry name" value="ARGININOSUCCIN_SYN_2"/>
    <property type="match status" value="1"/>
</dbReference>
<dbReference type="GO" id="GO:0000050">
    <property type="term" value="P:urea cycle"/>
    <property type="evidence" value="ECO:0007669"/>
    <property type="project" value="TreeGrafter"/>
</dbReference>
<dbReference type="GO" id="GO:0005524">
    <property type="term" value="F:ATP binding"/>
    <property type="evidence" value="ECO:0007669"/>
    <property type="project" value="UniProtKB-KW"/>
</dbReference>
<evidence type="ECO:0000256" key="1">
    <source>
        <dbReference type="ARBA" id="ARBA00022598"/>
    </source>
</evidence>
<dbReference type="SUPFAM" id="SSF52402">
    <property type="entry name" value="Adenine nucleotide alpha hydrolases-like"/>
    <property type="match status" value="1"/>
</dbReference>
<dbReference type="EMBL" id="UINC01213272">
    <property type="protein sequence ID" value="SVE37965.1"/>
    <property type="molecule type" value="Genomic_DNA"/>
</dbReference>
<name>A0A383D146_9ZZZZ</name>
<keyword evidence="3" id="KW-0067">ATP-binding</keyword>
<evidence type="ECO:0000313" key="5">
    <source>
        <dbReference type="EMBL" id="SVE37965.1"/>
    </source>
</evidence>
<dbReference type="AlphaFoldDB" id="A0A383D146"/>
<evidence type="ECO:0000256" key="2">
    <source>
        <dbReference type="ARBA" id="ARBA00022741"/>
    </source>
</evidence>
<proteinExistence type="predicted"/>
<dbReference type="GO" id="GO:0005737">
    <property type="term" value="C:cytoplasm"/>
    <property type="evidence" value="ECO:0007669"/>
    <property type="project" value="TreeGrafter"/>
</dbReference>
<keyword evidence="1" id="KW-0436">Ligase</keyword>
<dbReference type="InterPro" id="IPR014729">
    <property type="entry name" value="Rossmann-like_a/b/a_fold"/>
</dbReference>
<dbReference type="InterPro" id="IPR018223">
    <property type="entry name" value="Arginosuc_synth_CS"/>
</dbReference>
<keyword evidence="2" id="KW-0547">Nucleotide-binding</keyword>